<feature type="domain" description="STEEP1" evidence="2">
    <location>
        <begin position="22"/>
        <end position="136"/>
    </location>
</feature>
<name>A0A0D0AE77_9AGAM</name>
<dbReference type="HOGENOM" id="CLU_099571_2_0_1"/>
<dbReference type="AlphaFoldDB" id="A0A0D0AE77"/>
<evidence type="ECO:0000313" key="4">
    <source>
        <dbReference type="Proteomes" id="UP000054018"/>
    </source>
</evidence>
<dbReference type="OrthoDB" id="418131at2759"/>
<dbReference type="PANTHER" id="PTHR46355">
    <property type="entry name" value="UPF0428 PROTEIN CXORF56"/>
    <property type="match status" value="1"/>
</dbReference>
<dbReference type="GO" id="GO:0006888">
    <property type="term" value="P:endoplasmic reticulum to Golgi vesicle-mediated transport"/>
    <property type="evidence" value="ECO:0007669"/>
    <property type="project" value="TreeGrafter"/>
</dbReference>
<reference evidence="3 4" key="1">
    <citation type="submission" date="2014-04" db="EMBL/GenBank/DDBJ databases">
        <authorList>
            <consortium name="DOE Joint Genome Institute"/>
            <person name="Kuo A."/>
            <person name="Kohler A."/>
            <person name="Costa M.D."/>
            <person name="Nagy L.G."/>
            <person name="Floudas D."/>
            <person name="Copeland A."/>
            <person name="Barry K.W."/>
            <person name="Cichocki N."/>
            <person name="Veneault-Fourrey C."/>
            <person name="LaButti K."/>
            <person name="Lindquist E.A."/>
            <person name="Lipzen A."/>
            <person name="Lundell T."/>
            <person name="Morin E."/>
            <person name="Murat C."/>
            <person name="Sun H."/>
            <person name="Tunlid A."/>
            <person name="Henrissat B."/>
            <person name="Grigoriev I.V."/>
            <person name="Hibbett D.S."/>
            <person name="Martin F."/>
            <person name="Nordberg H.P."/>
            <person name="Cantor M.N."/>
            <person name="Hua S.X."/>
        </authorList>
    </citation>
    <scope>NUCLEOTIDE SEQUENCE [LARGE SCALE GENOMIC DNA]</scope>
    <source>
        <strain evidence="3 4">441</strain>
    </source>
</reference>
<evidence type="ECO:0000259" key="2">
    <source>
        <dbReference type="Pfam" id="PF25809"/>
    </source>
</evidence>
<dbReference type="Pfam" id="PF25809">
    <property type="entry name" value="STEEP1"/>
    <property type="match status" value="1"/>
</dbReference>
<dbReference type="GO" id="GO:0090158">
    <property type="term" value="P:endoplasmic reticulum membrane organization"/>
    <property type="evidence" value="ECO:0007669"/>
    <property type="project" value="TreeGrafter"/>
</dbReference>
<evidence type="ECO:0000256" key="1">
    <source>
        <dbReference type="ARBA" id="ARBA00024205"/>
    </source>
</evidence>
<evidence type="ECO:0000313" key="3">
    <source>
        <dbReference type="EMBL" id="KIK30423.1"/>
    </source>
</evidence>
<gene>
    <name evidence="3" type="ORF">PISMIDRAFT_87138</name>
</gene>
<accession>A0A0D0AE77</accession>
<sequence length="149" mass="16156">MPKVVSRSAVSSSTDAKPTASAAAALRVYYCICGEFILVIEKSLAALPRRRTDGAYIIRCRENETGKAVIFKLNASTSVAPVLVERSGAYERQYGFSCPRCNLLVGYQYTPLPVKSGPYLYILKGALTHAQGQVPKDAFEGLEESNDTA</sequence>
<protein>
    <recommendedName>
        <fullName evidence="2">STEEP1 domain-containing protein</fullName>
    </recommendedName>
</protein>
<dbReference type="InterPro" id="IPR057965">
    <property type="entry name" value="STEEP1_dom"/>
</dbReference>
<comment type="similarity">
    <text evidence="1">Belongs to the STEEP1 family.</text>
</comment>
<proteinExistence type="inferred from homology"/>
<reference evidence="4" key="2">
    <citation type="submission" date="2015-01" db="EMBL/GenBank/DDBJ databases">
        <title>Evolutionary Origins and Diversification of the Mycorrhizal Mutualists.</title>
        <authorList>
            <consortium name="DOE Joint Genome Institute"/>
            <consortium name="Mycorrhizal Genomics Consortium"/>
            <person name="Kohler A."/>
            <person name="Kuo A."/>
            <person name="Nagy L.G."/>
            <person name="Floudas D."/>
            <person name="Copeland A."/>
            <person name="Barry K.W."/>
            <person name="Cichocki N."/>
            <person name="Veneault-Fourrey C."/>
            <person name="LaButti K."/>
            <person name="Lindquist E.A."/>
            <person name="Lipzen A."/>
            <person name="Lundell T."/>
            <person name="Morin E."/>
            <person name="Murat C."/>
            <person name="Riley R."/>
            <person name="Ohm R."/>
            <person name="Sun H."/>
            <person name="Tunlid A."/>
            <person name="Henrissat B."/>
            <person name="Grigoriev I.V."/>
            <person name="Hibbett D.S."/>
            <person name="Martin F."/>
        </authorList>
    </citation>
    <scope>NUCLEOTIDE SEQUENCE [LARGE SCALE GENOMIC DNA]</scope>
    <source>
        <strain evidence="4">441</strain>
    </source>
</reference>
<dbReference type="Proteomes" id="UP000054018">
    <property type="component" value="Unassembled WGS sequence"/>
</dbReference>
<organism evidence="3 4">
    <name type="scientific">Pisolithus microcarpus 441</name>
    <dbReference type="NCBI Taxonomy" id="765257"/>
    <lineage>
        <taxon>Eukaryota</taxon>
        <taxon>Fungi</taxon>
        <taxon>Dikarya</taxon>
        <taxon>Basidiomycota</taxon>
        <taxon>Agaricomycotina</taxon>
        <taxon>Agaricomycetes</taxon>
        <taxon>Agaricomycetidae</taxon>
        <taxon>Boletales</taxon>
        <taxon>Sclerodermatineae</taxon>
        <taxon>Pisolithaceae</taxon>
        <taxon>Pisolithus</taxon>
    </lineage>
</organism>
<dbReference type="STRING" id="765257.A0A0D0AE77"/>
<dbReference type="EMBL" id="KN833686">
    <property type="protein sequence ID" value="KIK30423.1"/>
    <property type="molecule type" value="Genomic_DNA"/>
</dbReference>
<keyword evidence="4" id="KW-1185">Reference proteome</keyword>
<dbReference type="InterPro" id="IPR029704">
    <property type="entry name" value="STEEP-like"/>
</dbReference>
<dbReference type="PANTHER" id="PTHR46355:SF1">
    <property type="entry name" value="STING ER EXIT PROTEIN"/>
    <property type="match status" value="1"/>
</dbReference>
<dbReference type="GO" id="GO:0005737">
    <property type="term" value="C:cytoplasm"/>
    <property type="evidence" value="ECO:0007669"/>
    <property type="project" value="GOC"/>
</dbReference>